<reference evidence="2" key="1">
    <citation type="journal article" date="2017" name="Science">
        <title>Giant viruses with an expanded complement of translation system components.</title>
        <authorList>
            <person name="Schulz F."/>
            <person name="Yutin N."/>
            <person name="Ivanova N.N."/>
            <person name="Ortega D.R."/>
            <person name="Lee T.K."/>
            <person name="Vierheilig J."/>
            <person name="Daims H."/>
            <person name="Horn M."/>
            <person name="Wagner M."/>
            <person name="Jensen G.J."/>
            <person name="Kyrpides N.C."/>
            <person name="Koonin E.V."/>
            <person name="Woyke T."/>
        </authorList>
    </citation>
    <scope>NUCLEOTIDE SEQUENCE</scope>
    <source>
        <strain evidence="2">CTV1</strain>
    </source>
</reference>
<proteinExistence type="predicted"/>
<keyword evidence="1" id="KW-1133">Transmembrane helix</keyword>
<sequence length="136" mass="15703">MYISWNLYNSQLFNQATSYLDCPIAQPHCKTQQEKFLNDIYSDKFYYKVNGVAVLPGLLLTIIALFAYLYVPGVILMALCKYTFIQLYKTEFGNLIFLGVIGFLIFCTIIYCLKKRSLIRQSHAQPILDLESNSFV</sequence>
<accession>A0A1V0SAB2</accession>
<feature type="transmembrane region" description="Helical" evidence="1">
    <location>
        <begin position="95"/>
        <end position="113"/>
    </location>
</feature>
<protein>
    <submittedName>
        <fullName evidence="2">Uncharacterized protein</fullName>
    </submittedName>
</protein>
<dbReference type="EMBL" id="KY684083">
    <property type="protein sequence ID" value="ARF08639.1"/>
    <property type="molecule type" value="Genomic_DNA"/>
</dbReference>
<feature type="transmembrane region" description="Helical" evidence="1">
    <location>
        <begin position="52"/>
        <end position="75"/>
    </location>
</feature>
<evidence type="ECO:0000256" key="1">
    <source>
        <dbReference type="SAM" id="Phobius"/>
    </source>
</evidence>
<evidence type="ECO:0000313" key="2">
    <source>
        <dbReference type="EMBL" id="ARF08639.1"/>
    </source>
</evidence>
<name>A0A1V0SAB2_9VIRU</name>
<organism evidence="2">
    <name type="scientific">Catovirus CTV1</name>
    <dbReference type="NCBI Taxonomy" id="1977631"/>
    <lineage>
        <taxon>Viruses</taxon>
        <taxon>Varidnaviria</taxon>
        <taxon>Bamfordvirae</taxon>
        <taxon>Nucleocytoviricota</taxon>
        <taxon>Megaviricetes</taxon>
        <taxon>Imitervirales</taxon>
        <taxon>Mimiviridae</taxon>
        <taxon>Klosneuvirinae</taxon>
        <taxon>Catovirus</taxon>
    </lineage>
</organism>
<keyword evidence="1" id="KW-0472">Membrane</keyword>
<gene>
    <name evidence="2" type="ORF">Catovirus_1_689</name>
</gene>
<keyword evidence="1" id="KW-0812">Transmembrane</keyword>